<feature type="region of interest" description="Disordered" evidence="6">
    <location>
        <begin position="191"/>
        <end position="220"/>
    </location>
</feature>
<dbReference type="PRINTS" id="PR00237">
    <property type="entry name" value="GPCRRHODOPSN"/>
</dbReference>
<feature type="transmembrane region" description="Helical" evidence="7">
    <location>
        <begin position="266"/>
        <end position="286"/>
    </location>
</feature>
<evidence type="ECO:0000313" key="10">
    <source>
        <dbReference type="Proteomes" id="UP000230750"/>
    </source>
</evidence>
<dbReference type="InterPro" id="IPR017452">
    <property type="entry name" value="GPCR_Rhodpsn_7TM"/>
</dbReference>
<gene>
    <name evidence="9" type="ORF">BSL78_23246</name>
</gene>
<evidence type="ECO:0000313" key="9">
    <source>
        <dbReference type="EMBL" id="PIK39897.1"/>
    </source>
</evidence>
<protein>
    <submittedName>
        <fullName evidence="9">Putative cholecystokinin receptor type A-like</fullName>
    </submittedName>
</protein>
<evidence type="ECO:0000256" key="5">
    <source>
        <dbReference type="RuleBase" id="RU000688"/>
    </source>
</evidence>
<dbReference type="SUPFAM" id="SSF81321">
    <property type="entry name" value="Family A G protein-coupled receptor-like"/>
    <property type="match status" value="1"/>
</dbReference>
<feature type="transmembrane region" description="Helical" evidence="7">
    <location>
        <begin position="131"/>
        <end position="153"/>
    </location>
</feature>
<dbReference type="EMBL" id="MRZV01001188">
    <property type="protein sequence ID" value="PIK39897.1"/>
    <property type="molecule type" value="Genomic_DNA"/>
</dbReference>
<reference evidence="9 10" key="1">
    <citation type="journal article" date="2017" name="PLoS Biol.">
        <title>The sea cucumber genome provides insights into morphological evolution and visceral regeneration.</title>
        <authorList>
            <person name="Zhang X."/>
            <person name="Sun L."/>
            <person name="Yuan J."/>
            <person name="Sun Y."/>
            <person name="Gao Y."/>
            <person name="Zhang L."/>
            <person name="Li S."/>
            <person name="Dai H."/>
            <person name="Hamel J.F."/>
            <person name="Liu C."/>
            <person name="Yu Y."/>
            <person name="Liu S."/>
            <person name="Lin W."/>
            <person name="Guo K."/>
            <person name="Jin S."/>
            <person name="Xu P."/>
            <person name="Storey K.B."/>
            <person name="Huan P."/>
            <person name="Zhang T."/>
            <person name="Zhou Y."/>
            <person name="Zhang J."/>
            <person name="Lin C."/>
            <person name="Li X."/>
            <person name="Xing L."/>
            <person name="Huo D."/>
            <person name="Sun M."/>
            <person name="Wang L."/>
            <person name="Mercier A."/>
            <person name="Li F."/>
            <person name="Yang H."/>
            <person name="Xiang J."/>
        </authorList>
    </citation>
    <scope>NUCLEOTIDE SEQUENCE [LARGE SCALE GENOMIC DNA]</scope>
    <source>
        <strain evidence="9">Shaxun</strain>
        <tissue evidence="9">Muscle</tissue>
    </source>
</reference>
<organism evidence="9 10">
    <name type="scientific">Stichopus japonicus</name>
    <name type="common">Sea cucumber</name>
    <dbReference type="NCBI Taxonomy" id="307972"/>
    <lineage>
        <taxon>Eukaryota</taxon>
        <taxon>Metazoa</taxon>
        <taxon>Echinodermata</taxon>
        <taxon>Eleutherozoa</taxon>
        <taxon>Echinozoa</taxon>
        <taxon>Holothuroidea</taxon>
        <taxon>Aspidochirotacea</taxon>
        <taxon>Aspidochirotida</taxon>
        <taxon>Stichopodidae</taxon>
        <taxon>Apostichopus</taxon>
    </lineage>
</organism>
<comment type="subcellular location">
    <subcellularLocation>
        <location evidence="1">Membrane</location>
    </subcellularLocation>
</comment>
<evidence type="ECO:0000256" key="4">
    <source>
        <dbReference type="ARBA" id="ARBA00023136"/>
    </source>
</evidence>
<dbReference type="Pfam" id="PF00001">
    <property type="entry name" value="7tm_1"/>
    <property type="match status" value="1"/>
</dbReference>
<evidence type="ECO:0000256" key="2">
    <source>
        <dbReference type="ARBA" id="ARBA00022692"/>
    </source>
</evidence>
<sequence>MDAIAPWTTASTNGSIQQDPTEASIERKPIFMEVFFTLIAILGMTGNGEYIYWALTAVSTTNLVFITLERYFAVKFPHAYRERANQRNTFIVCGFAWLLGALIKVYFLFTRRVIPGGDCSSRGLPQQRKQVIGYLTLVTTIVIPLGIMLFSYTSIIQALKPQKHDSNDRPPNLPSSDTQTAVHTVSQSVAAGPAKKYVSDPQETEQPQTQAHLKKSKPTAKERARRNVLSTMFIVCVTYLVCWTPNQVLYFHHNVVHRHNWTEPFHRFTILLAASNVCTNPIIYTLKYRSFQSGLRKVFRSDAPSSTGLSSLSGV</sequence>
<dbReference type="CDD" id="cd00637">
    <property type="entry name" value="7tm_classA_rhodopsin-like"/>
    <property type="match status" value="1"/>
</dbReference>
<keyword evidence="10" id="KW-1185">Reference proteome</keyword>
<feature type="transmembrane region" description="Helical" evidence="7">
    <location>
        <begin position="50"/>
        <end position="68"/>
    </location>
</feature>
<dbReference type="PROSITE" id="PS50262">
    <property type="entry name" value="G_PROTEIN_RECEP_F1_2"/>
    <property type="match status" value="1"/>
</dbReference>
<evidence type="ECO:0000259" key="8">
    <source>
        <dbReference type="PROSITE" id="PS50262"/>
    </source>
</evidence>
<dbReference type="PANTHER" id="PTHR45698:SF1">
    <property type="entry name" value="TRACE AMINE-ASSOCIATED RECEPTOR 13C-LIKE"/>
    <property type="match status" value="1"/>
</dbReference>
<feature type="transmembrane region" description="Helical" evidence="7">
    <location>
        <begin position="227"/>
        <end position="246"/>
    </location>
</feature>
<evidence type="ECO:0000256" key="6">
    <source>
        <dbReference type="SAM" id="MobiDB-lite"/>
    </source>
</evidence>
<dbReference type="Proteomes" id="UP000230750">
    <property type="component" value="Unassembled WGS sequence"/>
</dbReference>
<feature type="transmembrane region" description="Helical" evidence="7">
    <location>
        <begin position="89"/>
        <end position="109"/>
    </location>
</feature>
<keyword evidence="5" id="KW-0297">G-protein coupled receptor</keyword>
<comment type="caution">
    <text evidence="9">The sequence shown here is derived from an EMBL/GenBank/DDBJ whole genome shotgun (WGS) entry which is preliminary data.</text>
</comment>
<dbReference type="Gene3D" id="1.20.1070.10">
    <property type="entry name" value="Rhodopsin 7-helix transmembrane proteins"/>
    <property type="match status" value="1"/>
</dbReference>
<keyword evidence="3 7" id="KW-1133">Transmembrane helix</keyword>
<feature type="region of interest" description="Disordered" evidence="6">
    <location>
        <begin position="1"/>
        <end position="21"/>
    </location>
</feature>
<dbReference type="STRING" id="307972.A0A2G8JVU5"/>
<accession>A0A2G8JVU5</accession>
<evidence type="ECO:0000256" key="3">
    <source>
        <dbReference type="ARBA" id="ARBA00022989"/>
    </source>
</evidence>
<keyword evidence="4 7" id="KW-0472">Membrane</keyword>
<comment type="similarity">
    <text evidence="5">Belongs to the G-protein coupled receptor 1 family.</text>
</comment>
<feature type="domain" description="G-protein coupled receptors family 1 profile" evidence="8">
    <location>
        <begin position="58"/>
        <end position="284"/>
    </location>
</feature>
<dbReference type="AlphaFoldDB" id="A0A2G8JVU5"/>
<dbReference type="OrthoDB" id="5975505at2759"/>
<keyword evidence="5" id="KW-0807">Transducer</keyword>
<dbReference type="GO" id="GO:0016020">
    <property type="term" value="C:membrane"/>
    <property type="evidence" value="ECO:0007669"/>
    <property type="project" value="UniProtKB-SubCell"/>
</dbReference>
<dbReference type="PANTHER" id="PTHR45698">
    <property type="entry name" value="TRACE AMINE-ASSOCIATED RECEPTOR 19N-RELATED"/>
    <property type="match status" value="1"/>
</dbReference>
<evidence type="ECO:0000256" key="7">
    <source>
        <dbReference type="SAM" id="Phobius"/>
    </source>
</evidence>
<keyword evidence="5 9" id="KW-0675">Receptor</keyword>
<keyword evidence="2 5" id="KW-0812">Transmembrane</keyword>
<dbReference type="SMART" id="SM01381">
    <property type="entry name" value="7TM_GPCR_Srsx"/>
    <property type="match status" value="1"/>
</dbReference>
<evidence type="ECO:0000256" key="1">
    <source>
        <dbReference type="ARBA" id="ARBA00004370"/>
    </source>
</evidence>
<name>A0A2G8JVU5_STIJA</name>
<dbReference type="InterPro" id="IPR000276">
    <property type="entry name" value="GPCR_Rhodpsn"/>
</dbReference>
<feature type="compositionally biased region" description="Polar residues" evidence="6">
    <location>
        <begin position="8"/>
        <end position="21"/>
    </location>
</feature>
<dbReference type="PROSITE" id="PS00237">
    <property type="entry name" value="G_PROTEIN_RECEP_F1_1"/>
    <property type="match status" value="1"/>
</dbReference>
<proteinExistence type="inferred from homology"/>
<dbReference type="GO" id="GO:0004930">
    <property type="term" value="F:G protein-coupled receptor activity"/>
    <property type="evidence" value="ECO:0007669"/>
    <property type="project" value="UniProtKB-KW"/>
</dbReference>